<protein>
    <recommendedName>
        <fullName evidence="2">Cysteine-rich DPF motif domain-containing protein 1</fullName>
    </recommendedName>
</protein>
<sequence length="137" mass="15310">MTEDPAGTPGTSGNTSERTQRDFSTSQQVTTNMDGTFSCSLCSLKEHYDYKGGKPPFARQLIYSEECYVMKDPFSLPNRGEVLTLGADCSMCKRAVCLGCSIFYTRRFCSKCASSNVQYFPPQLHDKIRNLSKQIDS</sequence>
<evidence type="ECO:0000256" key="2">
    <source>
        <dbReference type="ARBA" id="ARBA00014801"/>
    </source>
</evidence>
<organism evidence="5 6">
    <name type="scientific">Pogonomyrmex barbatus</name>
    <name type="common">red harvester ant</name>
    <dbReference type="NCBI Taxonomy" id="144034"/>
    <lineage>
        <taxon>Eukaryota</taxon>
        <taxon>Metazoa</taxon>
        <taxon>Ecdysozoa</taxon>
        <taxon>Arthropoda</taxon>
        <taxon>Hexapoda</taxon>
        <taxon>Insecta</taxon>
        <taxon>Pterygota</taxon>
        <taxon>Neoptera</taxon>
        <taxon>Endopterygota</taxon>
        <taxon>Hymenoptera</taxon>
        <taxon>Apocrita</taxon>
        <taxon>Aculeata</taxon>
        <taxon>Formicoidea</taxon>
        <taxon>Formicidae</taxon>
        <taxon>Myrmicinae</taxon>
        <taxon>Pogonomyrmex</taxon>
    </lineage>
</organism>
<feature type="region of interest" description="Disordered" evidence="3">
    <location>
        <begin position="1"/>
        <end position="28"/>
    </location>
</feature>
<evidence type="ECO:0000259" key="4">
    <source>
        <dbReference type="Pfam" id="PF10170"/>
    </source>
</evidence>
<feature type="domain" description="Cysteine-rich DPF motif" evidence="4">
    <location>
        <begin position="37"/>
        <end position="128"/>
    </location>
</feature>
<evidence type="ECO:0000256" key="3">
    <source>
        <dbReference type="SAM" id="MobiDB-lite"/>
    </source>
</evidence>
<reference evidence="6" key="1">
    <citation type="submission" date="2025-08" db="UniProtKB">
        <authorList>
            <consortium name="RefSeq"/>
        </authorList>
    </citation>
    <scope>IDENTIFICATION</scope>
</reference>
<proteinExistence type="inferred from homology"/>
<dbReference type="GeneID" id="105431773"/>
<dbReference type="InterPro" id="IPR018785">
    <property type="entry name" value="CDPF1_dom"/>
</dbReference>
<dbReference type="RefSeq" id="XP_011644502.1">
    <property type="nucleotide sequence ID" value="XM_011646200.1"/>
</dbReference>
<dbReference type="AlphaFoldDB" id="A0A6I9WX10"/>
<dbReference type="Pfam" id="PF10170">
    <property type="entry name" value="C6_DPF"/>
    <property type="match status" value="1"/>
</dbReference>
<dbReference type="PANTHER" id="PTHR31849:SF1">
    <property type="entry name" value="CYSTEINE-RICH DPF MOTIF DOMAIN-CONTAINING PROTEIN 1"/>
    <property type="match status" value="1"/>
</dbReference>
<dbReference type="KEGG" id="pbar:105431773"/>
<feature type="compositionally biased region" description="Polar residues" evidence="3">
    <location>
        <begin position="9"/>
        <end position="28"/>
    </location>
</feature>
<dbReference type="PANTHER" id="PTHR31849">
    <property type="entry name" value="CYSTEINE-RICH PDF MOTIF DOMAIN-CONTAINING PROTEIN 1"/>
    <property type="match status" value="1"/>
</dbReference>
<evidence type="ECO:0000313" key="6">
    <source>
        <dbReference type="RefSeq" id="XP_011644502.1"/>
    </source>
</evidence>
<keyword evidence="5" id="KW-1185">Reference proteome</keyword>
<dbReference type="InterPro" id="IPR042426">
    <property type="entry name" value="CDPF1"/>
</dbReference>
<gene>
    <name evidence="6" type="primary">LOC105431773</name>
</gene>
<dbReference type="PRINTS" id="PR01995">
    <property type="entry name" value="UPF0595"/>
</dbReference>
<accession>A0A6I9WX10</accession>
<evidence type="ECO:0000313" key="5">
    <source>
        <dbReference type="Proteomes" id="UP000504615"/>
    </source>
</evidence>
<comment type="similarity">
    <text evidence="1">Belongs to the CDPF1 family.</text>
</comment>
<dbReference type="OrthoDB" id="191995at2759"/>
<dbReference type="Proteomes" id="UP000504615">
    <property type="component" value="Unplaced"/>
</dbReference>
<evidence type="ECO:0000256" key="1">
    <source>
        <dbReference type="ARBA" id="ARBA00007917"/>
    </source>
</evidence>
<name>A0A6I9WX10_9HYME</name>